<dbReference type="AlphaFoldDB" id="A0AAV5GE61"/>
<keyword evidence="2" id="KW-0812">Transmembrane</keyword>
<evidence type="ECO:0008006" key="5">
    <source>
        <dbReference type="Google" id="ProtNLM"/>
    </source>
</evidence>
<protein>
    <recommendedName>
        <fullName evidence="5">Proteophosphoglycan ppg4</fullName>
    </recommendedName>
</protein>
<organism evidence="3 4">
    <name type="scientific">Rhodotorula paludigena</name>
    <dbReference type="NCBI Taxonomy" id="86838"/>
    <lineage>
        <taxon>Eukaryota</taxon>
        <taxon>Fungi</taxon>
        <taxon>Dikarya</taxon>
        <taxon>Basidiomycota</taxon>
        <taxon>Pucciniomycotina</taxon>
        <taxon>Microbotryomycetes</taxon>
        <taxon>Sporidiobolales</taxon>
        <taxon>Sporidiobolaceae</taxon>
        <taxon>Rhodotorula</taxon>
    </lineage>
</organism>
<keyword evidence="4" id="KW-1185">Reference proteome</keyword>
<evidence type="ECO:0000256" key="2">
    <source>
        <dbReference type="SAM" id="Phobius"/>
    </source>
</evidence>
<gene>
    <name evidence="3" type="ORF">Rhopal_003870-T1</name>
</gene>
<feature type="region of interest" description="Disordered" evidence="1">
    <location>
        <begin position="1"/>
        <end position="33"/>
    </location>
</feature>
<evidence type="ECO:0000313" key="4">
    <source>
        <dbReference type="Proteomes" id="UP001342314"/>
    </source>
</evidence>
<feature type="transmembrane region" description="Helical" evidence="2">
    <location>
        <begin position="42"/>
        <end position="59"/>
    </location>
</feature>
<dbReference type="EMBL" id="BQKY01000007">
    <property type="protein sequence ID" value="GJN90856.1"/>
    <property type="molecule type" value="Genomic_DNA"/>
</dbReference>
<keyword evidence="2" id="KW-0472">Membrane</keyword>
<evidence type="ECO:0000313" key="3">
    <source>
        <dbReference type="EMBL" id="GJN90856.1"/>
    </source>
</evidence>
<keyword evidence="2" id="KW-1133">Transmembrane helix</keyword>
<name>A0AAV5GE61_9BASI</name>
<sequence>MPSQSPALPSYSKLDGQASATHRRSPSKLAWQTRTQAAIRRPVVLVSAFAACLVIYILVQRPGAETALPASSQGRTGDGWHDSLDRLTASWRTTPRPPTELEQKEACNPFEANGRLTVDLDDPRDTMWTPYDRECEPSNLMTTLYRPPGDTAPLIPPAALSGSKHNRAFLPWFRNRTVVLHGDSIDRYHLKDFCSFVGGTLTNIDPHHPASPPMWVEPKGDSKRREMEQKWRDRPKEGWELTNPWVCDIEEYGATLVSIFTWGLAGAEKFFEMERWYHPPARWTERMDEITVPLLQGLADHLDRPQITQPDLVVLNSGYWDLRKYTEEDFVAAGFPSRPYPEDSPIPYTNLSPEREKQWERDAREAIRHAARTFRGKEGKARNGPALLWRTLHHPPRHNYAPFPRVFALDSLARHIVSDLRSSSPSSLGGNNEEADEDLGLAHRLRLDESGRIMLGQEHHFRDLLHPKAVPGSWIWADVMLYELKRAVDGVDR</sequence>
<comment type="caution">
    <text evidence="3">The sequence shown here is derived from an EMBL/GenBank/DDBJ whole genome shotgun (WGS) entry which is preliminary data.</text>
</comment>
<proteinExistence type="predicted"/>
<dbReference type="Proteomes" id="UP001342314">
    <property type="component" value="Unassembled WGS sequence"/>
</dbReference>
<reference evidence="3 4" key="1">
    <citation type="submission" date="2021-12" db="EMBL/GenBank/DDBJ databases">
        <title>High titer production of polyol ester of fatty acids by Rhodotorula paludigena BS15 towards product separation-free biomass refinery.</title>
        <authorList>
            <person name="Mano J."/>
            <person name="Ono H."/>
            <person name="Tanaka T."/>
            <person name="Naito K."/>
            <person name="Sushida H."/>
            <person name="Ike M."/>
            <person name="Tokuyasu K."/>
            <person name="Kitaoka M."/>
        </authorList>
    </citation>
    <scope>NUCLEOTIDE SEQUENCE [LARGE SCALE GENOMIC DNA]</scope>
    <source>
        <strain evidence="3 4">BS15</strain>
    </source>
</reference>
<evidence type="ECO:0000256" key="1">
    <source>
        <dbReference type="SAM" id="MobiDB-lite"/>
    </source>
</evidence>
<accession>A0AAV5GE61</accession>